<sequence>MWYIASRRTKRWSANLEATWSGLQEHVLPSDWPSDRVARLKGPGALKPFTTITESKKKRRKDSVPRPINSFMFFAQYIRRNVPRVFSDASNSAISQQRGDLWRTVPLRLRNQYDDGASRLVNISQETA</sequence>
<feature type="DNA-binding region" description="HMG box" evidence="1">
    <location>
        <begin position="64"/>
        <end position="128"/>
    </location>
</feature>
<accession>A0A504YR56</accession>
<evidence type="ECO:0000313" key="3">
    <source>
        <dbReference type="EMBL" id="TPP63683.1"/>
    </source>
</evidence>
<dbReference type="InterPro" id="IPR036910">
    <property type="entry name" value="HMG_box_dom_sf"/>
</dbReference>
<dbReference type="SUPFAM" id="SSF47095">
    <property type="entry name" value="HMG-box"/>
    <property type="match status" value="1"/>
</dbReference>
<dbReference type="STRING" id="46835.A0A504YR56"/>
<dbReference type="Gene3D" id="1.10.30.10">
    <property type="entry name" value="High mobility group box domain"/>
    <property type="match status" value="1"/>
</dbReference>
<keyword evidence="1" id="KW-0238">DNA-binding</keyword>
<dbReference type="OrthoDB" id="6247875at2759"/>
<dbReference type="Proteomes" id="UP000316759">
    <property type="component" value="Unassembled WGS sequence"/>
</dbReference>
<dbReference type="GO" id="GO:0005634">
    <property type="term" value="C:nucleus"/>
    <property type="evidence" value="ECO:0007669"/>
    <property type="project" value="UniProtKB-UniRule"/>
</dbReference>
<evidence type="ECO:0000313" key="4">
    <source>
        <dbReference type="Proteomes" id="UP000316759"/>
    </source>
</evidence>
<dbReference type="Pfam" id="PF00505">
    <property type="entry name" value="HMG_box"/>
    <property type="match status" value="1"/>
</dbReference>
<comment type="caution">
    <text evidence="3">The sequence shown here is derived from an EMBL/GenBank/DDBJ whole genome shotgun (WGS) entry which is preliminary data.</text>
</comment>
<organism evidence="3 4">
    <name type="scientific">Fasciola gigantica</name>
    <name type="common">Giant liver fluke</name>
    <dbReference type="NCBI Taxonomy" id="46835"/>
    <lineage>
        <taxon>Eukaryota</taxon>
        <taxon>Metazoa</taxon>
        <taxon>Spiralia</taxon>
        <taxon>Lophotrochozoa</taxon>
        <taxon>Platyhelminthes</taxon>
        <taxon>Trematoda</taxon>
        <taxon>Digenea</taxon>
        <taxon>Plagiorchiida</taxon>
        <taxon>Echinostomata</taxon>
        <taxon>Echinostomatoidea</taxon>
        <taxon>Fasciolidae</taxon>
        <taxon>Fasciola</taxon>
    </lineage>
</organism>
<dbReference type="PROSITE" id="PS50118">
    <property type="entry name" value="HMG_BOX_2"/>
    <property type="match status" value="1"/>
</dbReference>
<evidence type="ECO:0000259" key="2">
    <source>
        <dbReference type="PROSITE" id="PS50118"/>
    </source>
</evidence>
<proteinExistence type="predicted"/>
<dbReference type="AlphaFoldDB" id="A0A504YR56"/>
<evidence type="ECO:0000256" key="1">
    <source>
        <dbReference type="PROSITE-ProRule" id="PRU00267"/>
    </source>
</evidence>
<dbReference type="InterPro" id="IPR009071">
    <property type="entry name" value="HMG_box_dom"/>
</dbReference>
<dbReference type="EMBL" id="SUNJ01005350">
    <property type="protein sequence ID" value="TPP63683.1"/>
    <property type="molecule type" value="Genomic_DNA"/>
</dbReference>
<feature type="domain" description="HMG box" evidence="2">
    <location>
        <begin position="64"/>
        <end position="128"/>
    </location>
</feature>
<dbReference type="GO" id="GO:0003677">
    <property type="term" value="F:DNA binding"/>
    <property type="evidence" value="ECO:0007669"/>
    <property type="project" value="UniProtKB-UniRule"/>
</dbReference>
<keyword evidence="4" id="KW-1185">Reference proteome</keyword>
<name>A0A504YR56_FASGI</name>
<keyword evidence="1" id="KW-0539">Nucleus</keyword>
<reference evidence="3 4" key="1">
    <citation type="submission" date="2019-04" db="EMBL/GenBank/DDBJ databases">
        <title>Annotation for the trematode Fasciola gigantica.</title>
        <authorList>
            <person name="Choi Y.-J."/>
        </authorList>
    </citation>
    <scope>NUCLEOTIDE SEQUENCE [LARGE SCALE GENOMIC DNA]</scope>
    <source>
        <strain evidence="3">Uganda_cow_1</strain>
    </source>
</reference>
<protein>
    <recommendedName>
        <fullName evidence="2">HMG box domain-containing protein</fullName>
    </recommendedName>
</protein>
<gene>
    <name evidence="3" type="ORF">FGIG_11800</name>
</gene>